<feature type="transmembrane region" description="Helical" evidence="13">
    <location>
        <begin position="200"/>
        <end position="222"/>
    </location>
</feature>
<dbReference type="CDD" id="cd03505">
    <property type="entry name" value="Delta9-FADS-like"/>
    <property type="match status" value="1"/>
</dbReference>
<evidence type="ECO:0000256" key="9">
    <source>
        <dbReference type="ARBA" id="ARBA00023098"/>
    </source>
</evidence>
<evidence type="ECO:0000256" key="12">
    <source>
        <dbReference type="RuleBase" id="RU000581"/>
    </source>
</evidence>
<feature type="transmembrane region" description="Helical" evidence="13">
    <location>
        <begin position="53"/>
        <end position="71"/>
    </location>
</feature>
<reference evidence="16" key="1">
    <citation type="submission" date="2025-08" db="UniProtKB">
        <authorList>
            <consortium name="RefSeq"/>
        </authorList>
    </citation>
    <scope>IDENTIFICATION</scope>
    <source>
        <tissue evidence="16">Gonads</tissue>
    </source>
</reference>
<dbReference type="OrthoDB" id="10260134at2759"/>
<evidence type="ECO:0000256" key="5">
    <source>
        <dbReference type="ARBA" id="ARBA00022832"/>
    </source>
</evidence>
<keyword evidence="15" id="KW-1185">Reference proteome</keyword>
<feature type="transmembrane region" description="Helical" evidence="13">
    <location>
        <begin position="77"/>
        <end position="98"/>
    </location>
</feature>
<evidence type="ECO:0000256" key="6">
    <source>
        <dbReference type="ARBA" id="ARBA00022989"/>
    </source>
</evidence>
<dbReference type="RefSeq" id="XP_030756055.1">
    <property type="nucleotide sequence ID" value="XM_030900195.1"/>
</dbReference>
<evidence type="ECO:0000313" key="15">
    <source>
        <dbReference type="Proteomes" id="UP000504635"/>
    </source>
</evidence>
<evidence type="ECO:0000256" key="7">
    <source>
        <dbReference type="ARBA" id="ARBA00023002"/>
    </source>
</evidence>
<evidence type="ECO:0000256" key="10">
    <source>
        <dbReference type="ARBA" id="ARBA00023136"/>
    </source>
</evidence>
<gene>
    <name evidence="16" type="primary">LOC115882254</name>
</gene>
<comment type="domain">
    <text evidence="12">The histidine box domains are involved in binding the catalytic metal ions.</text>
</comment>
<sequence length="379" mass="43229">MSCSHIDDSSKIPSKTEGCHRCDELKDKSNANKASHLSPNAYNYKLEIMWTNVIIYVILHSLFLYGLYLIFTGQVGWKAVVFNIVYAFFAINGVTAGAHRLWTHRSYKANLPLRIFLMLWQSAALQNDIYIWARDHRVHHKYTETNADPHNASRGFFFSHVGWLLCKKHKDVIEKGKTIDMSDVLADPVVQFQRRHYRKLIFLGTLVVPMLVSCYLGETVWISFVMAITKYIFSVNGTWCINSVAHMFGSKPYNKHIKAVENLTLGIIGLGEGWHNFHHSFPWDYRAGELGSYGSNLSAGFLDLMAKIGWATELKIASDDLILKTILKNGDGTWHGLIKDNNNNVIANKNLKINYNHSWGWGDPDMKFEETNGIKILNS</sequence>
<organism evidence="15 16">
    <name type="scientific">Sitophilus oryzae</name>
    <name type="common">Rice weevil</name>
    <name type="synonym">Curculio oryzae</name>
    <dbReference type="NCBI Taxonomy" id="7048"/>
    <lineage>
        <taxon>Eukaryota</taxon>
        <taxon>Metazoa</taxon>
        <taxon>Ecdysozoa</taxon>
        <taxon>Arthropoda</taxon>
        <taxon>Hexapoda</taxon>
        <taxon>Insecta</taxon>
        <taxon>Pterygota</taxon>
        <taxon>Neoptera</taxon>
        <taxon>Endopterygota</taxon>
        <taxon>Coleoptera</taxon>
        <taxon>Polyphaga</taxon>
        <taxon>Cucujiformia</taxon>
        <taxon>Curculionidae</taxon>
        <taxon>Dryophthorinae</taxon>
        <taxon>Sitophilus</taxon>
    </lineage>
</organism>
<comment type="cofactor">
    <cofactor evidence="12">
        <name>Fe(2+)</name>
        <dbReference type="ChEBI" id="CHEBI:29033"/>
    </cofactor>
</comment>
<dbReference type="PANTHER" id="PTHR11351">
    <property type="entry name" value="ACYL-COA DESATURASE"/>
    <property type="match status" value="1"/>
</dbReference>
<evidence type="ECO:0000256" key="3">
    <source>
        <dbReference type="ARBA" id="ARBA00022516"/>
    </source>
</evidence>
<dbReference type="GeneID" id="115882254"/>
<feature type="domain" description="Fatty acid desaturase" evidence="14">
    <location>
        <begin position="77"/>
        <end position="282"/>
    </location>
</feature>
<dbReference type="InterPro" id="IPR015876">
    <property type="entry name" value="Acyl-CoA_DS"/>
</dbReference>
<comment type="subcellular location">
    <subcellularLocation>
        <location evidence="1">Membrane</location>
        <topology evidence="1">Multi-pass membrane protein</topology>
    </subcellularLocation>
</comment>
<keyword evidence="5" id="KW-0276">Fatty acid metabolism</keyword>
<keyword evidence="11 12" id="KW-0275">Fatty acid biosynthesis</keyword>
<evidence type="ECO:0000259" key="14">
    <source>
        <dbReference type="Pfam" id="PF00487"/>
    </source>
</evidence>
<keyword evidence="6 13" id="KW-1133">Transmembrane helix</keyword>
<comment type="similarity">
    <text evidence="2 12">Belongs to the fatty acid desaturase type 1 family.</text>
</comment>
<dbReference type="GO" id="GO:0005789">
    <property type="term" value="C:endoplasmic reticulum membrane"/>
    <property type="evidence" value="ECO:0007669"/>
    <property type="project" value="TreeGrafter"/>
</dbReference>
<dbReference type="PRINTS" id="PR00075">
    <property type="entry name" value="FACDDSATRASE"/>
</dbReference>
<keyword evidence="10 13" id="KW-0472">Membrane</keyword>
<dbReference type="AlphaFoldDB" id="A0A6J2XZ55"/>
<dbReference type="KEGG" id="soy:115882254"/>
<dbReference type="InterPro" id="IPR005804">
    <property type="entry name" value="FA_desaturase_dom"/>
</dbReference>
<accession>A0A6J2XZ55</accession>
<evidence type="ECO:0000256" key="4">
    <source>
        <dbReference type="ARBA" id="ARBA00022692"/>
    </source>
</evidence>
<dbReference type="Proteomes" id="UP000504635">
    <property type="component" value="Unplaced"/>
</dbReference>
<dbReference type="GO" id="GO:0004768">
    <property type="term" value="F:stearoyl-CoA 9-desaturase activity"/>
    <property type="evidence" value="ECO:0007669"/>
    <property type="project" value="TreeGrafter"/>
</dbReference>
<evidence type="ECO:0000256" key="2">
    <source>
        <dbReference type="ARBA" id="ARBA00009295"/>
    </source>
</evidence>
<dbReference type="PANTHER" id="PTHR11351:SF31">
    <property type="entry name" value="DESATURASE 1, ISOFORM A-RELATED"/>
    <property type="match status" value="1"/>
</dbReference>
<keyword evidence="8" id="KW-0408">Iron</keyword>
<evidence type="ECO:0000256" key="13">
    <source>
        <dbReference type="SAM" id="Phobius"/>
    </source>
</evidence>
<evidence type="ECO:0000256" key="8">
    <source>
        <dbReference type="ARBA" id="ARBA00023004"/>
    </source>
</evidence>
<evidence type="ECO:0000256" key="1">
    <source>
        <dbReference type="ARBA" id="ARBA00004141"/>
    </source>
</evidence>
<dbReference type="Pfam" id="PF00487">
    <property type="entry name" value="FA_desaturase"/>
    <property type="match status" value="1"/>
</dbReference>
<keyword evidence="9" id="KW-0443">Lipid metabolism</keyword>
<evidence type="ECO:0000256" key="11">
    <source>
        <dbReference type="ARBA" id="ARBA00023160"/>
    </source>
</evidence>
<proteinExistence type="inferred from homology"/>
<dbReference type="GO" id="GO:0005506">
    <property type="term" value="F:iron ion binding"/>
    <property type="evidence" value="ECO:0007669"/>
    <property type="project" value="TreeGrafter"/>
</dbReference>
<keyword evidence="7 12" id="KW-0560">Oxidoreductase</keyword>
<name>A0A6J2XZ55_SITOR</name>
<protein>
    <submittedName>
        <fullName evidence="16">Stearoyl-CoA desaturase 5-like</fullName>
    </submittedName>
</protein>
<evidence type="ECO:0000313" key="16">
    <source>
        <dbReference type="RefSeq" id="XP_030756055.1"/>
    </source>
</evidence>
<keyword evidence="4 12" id="KW-0812">Transmembrane</keyword>
<dbReference type="InParanoid" id="A0A6J2XZ55"/>
<dbReference type="GO" id="GO:0006636">
    <property type="term" value="P:unsaturated fatty acid biosynthetic process"/>
    <property type="evidence" value="ECO:0007669"/>
    <property type="project" value="TreeGrafter"/>
</dbReference>
<keyword evidence="3 12" id="KW-0444">Lipid biosynthesis</keyword>